<name>A0A7X3IN24_9BACL</name>
<accession>A0A7X3IN24</accession>
<comment type="caution">
    <text evidence="2">The sequence shown here is derived from an EMBL/GenBank/DDBJ whole genome shotgun (WGS) entry which is preliminary data.</text>
</comment>
<proteinExistence type="predicted"/>
<gene>
    <name evidence="2" type="ORF">GRF59_23615</name>
</gene>
<reference evidence="2 3" key="1">
    <citation type="submission" date="2019-12" db="EMBL/GenBank/DDBJ databases">
        <title>Paenibacillus sp. nov., an endophytic bacterium isolated from the stem of Dendrobium.</title>
        <authorList>
            <person name="Zhao R."/>
        </authorList>
    </citation>
    <scope>NUCLEOTIDE SEQUENCE [LARGE SCALE GENOMIC DNA]</scope>
    <source>
        <strain evidence="2 3">HJL G12</strain>
    </source>
</reference>
<organism evidence="2 3">
    <name type="scientific">Paenibacillus dendrobii</name>
    <dbReference type="NCBI Taxonomy" id="2691084"/>
    <lineage>
        <taxon>Bacteria</taxon>
        <taxon>Bacillati</taxon>
        <taxon>Bacillota</taxon>
        <taxon>Bacilli</taxon>
        <taxon>Bacillales</taxon>
        <taxon>Paenibacillaceae</taxon>
        <taxon>Paenibacillus</taxon>
    </lineage>
</organism>
<keyword evidence="1" id="KW-1133">Transmembrane helix</keyword>
<dbReference type="EMBL" id="WUBI01000004">
    <property type="protein sequence ID" value="MWV46600.1"/>
    <property type="molecule type" value="Genomic_DNA"/>
</dbReference>
<protein>
    <submittedName>
        <fullName evidence="2">Uncharacterized protein</fullName>
    </submittedName>
</protein>
<dbReference type="RefSeq" id="WP_160500169.1">
    <property type="nucleotide sequence ID" value="NZ_WUBI01000004.1"/>
</dbReference>
<dbReference type="AlphaFoldDB" id="A0A7X3IN24"/>
<keyword evidence="1" id="KW-0812">Transmembrane</keyword>
<feature type="transmembrane region" description="Helical" evidence="1">
    <location>
        <begin position="6"/>
        <end position="25"/>
    </location>
</feature>
<sequence>MLTPLMWILTVYALAAVAVHVYHAWQKRRNTRRIHYILVTSNHERQIEWYIRALGLYALFTGKRLGLTVLDLNSDDDTLGIIQRLEGIAGVELSISKDFSILSRGGEPNVKIIDLRNPHAAGHIPYV</sequence>
<dbReference type="Proteomes" id="UP000460318">
    <property type="component" value="Unassembled WGS sequence"/>
</dbReference>
<evidence type="ECO:0000313" key="3">
    <source>
        <dbReference type="Proteomes" id="UP000460318"/>
    </source>
</evidence>
<evidence type="ECO:0000313" key="2">
    <source>
        <dbReference type="EMBL" id="MWV46600.1"/>
    </source>
</evidence>
<keyword evidence="1" id="KW-0472">Membrane</keyword>
<evidence type="ECO:0000256" key="1">
    <source>
        <dbReference type="SAM" id="Phobius"/>
    </source>
</evidence>
<keyword evidence="3" id="KW-1185">Reference proteome</keyword>